<dbReference type="Pfam" id="PF00486">
    <property type="entry name" value="Trans_reg_C"/>
    <property type="match status" value="1"/>
</dbReference>
<dbReference type="Proteomes" id="UP000294744">
    <property type="component" value="Unassembled WGS sequence"/>
</dbReference>
<feature type="DNA-binding region" description="OmpR/PhoB-type" evidence="5">
    <location>
        <begin position="110"/>
        <end position="208"/>
    </location>
</feature>
<dbReference type="InterPro" id="IPR005158">
    <property type="entry name" value="BTAD"/>
</dbReference>
<evidence type="ECO:0000256" key="1">
    <source>
        <dbReference type="ARBA" id="ARBA00005820"/>
    </source>
</evidence>
<dbReference type="PANTHER" id="PTHR35807">
    <property type="entry name" value="TRANSCRIPTIONAL REGULATOR REDD-RELATED"/>
    <property type="match status" value="1"/>
</dbReference>
<evidence type="ECO:0000313" key="8">
    <source>
        <dbReference type="EMBL" id="TDC90261.1"/>
    </source>
</evidence>
<proteinExistence type="inferred from homology"/>
<dbReference type="InterPro" id="IPR001867">
    <property type="entry name" value="OmpR/PhoB-type_DNA-bd"/>
</dbReference>
<dbReference type="Gene3D" id="1.25.40.10">
    <property type="entry name" value="Tetratricopeptide repeat domain"/>
    <property type="match status" value="3"/>
</dbReference>
<comment type="similarity">
    <text evidence="1">Belongs to the AfsR/DnrI/RedD regulatory family.</text>
</comment>
<evidence type="ECO:0000256" key="4">
    <source>
        <dbReference type="ARBA" id="ARBA00023163"/>
    </source>
</evidence>
<reference evidence="8 9" key="1">
    <citation type="submission" date="2019-03" db="EMBL/GenBank/DDBJ databases">
        <title>Draft genome sequences of novel Actinobacteria.</title>
        <authorList>
            <person name="Sahin N."/>
            <person name="Ay H."/>
            <person name="Saygin H."/>
        </authorList>
    </citation>
    <scope>NUCLEOTIDE SEQUENCE [LARGE SCALE GENOMIC DNA]</scope>
    <source>
        <strain evidence="8 9">16K404</strain>
    </source>
</reference>
<evidence type="ECO:0000259" key="7">
    <source>
        <dbReference type="PROSITE" id="PS51755"/>
    </source>
</evidence>
<dbReference type="Gene3D" id="1.10.10.10">
    <property type="entry name" value="Winged helix-like DNA-binding domain superfamily/Winged helix DNA-binding domain"/>
    <property type="match status" value="1"/>
</dbReference>
<dbReference type="GO" id="GO:0006355">
    <property type="term" value="P:regulation of DNA-templated transcription"/>
    <property type="evidence" value="ECO:0007669"/>
    <property type="project" value="InterPro"/>
</dbReference>
<dbReference type="GO" id="GO:0003677">
    <property type="term" value="F:DNA binding"/>
    <property type="evidence" value="ECO:0007669"/>
    <property type="project" value="UniProtKB-UniRule"/>
</dbReference>
<dbReference type="InterPro" id="IPR051677">
    <property type="entry name" value="AfsR-DnrI-RedD_regulator"/>
</dbReference>
<accession>A0A4R4UF57</accession>
<dbReference type="InterPro" id="IPR011990">
    <property type="entry name" value="TPR-like_helical_dom_sf"/>
</dbReference>
<dbReference type="PROSITE" id="PS51755">
    <property type="entry name" value="OMPR_PHOB"/>
    <property type="match status" value="1"/>
</dbReference>
<gene>
    <name evidence="8" type="ORF">E1161_19335</name>
</gene>
<dbReference type="SUPFAM" id="SSF46894">
    <property type="entry name" value="C-terminal effector domain of the bipartite response regulators"/>
    <property type="match status" value="1"/>
</dbReference>
<dbReference type="OrthoDB" id="4507225at2"/>
<comment type="caution">
    <text evidence="8">The sequence shown here is derived from an EMBL/GenBank/DDBJ whole genome shotgun (WGS) entry which is preliminary data.</text>
</comment>
<dbReference type="SMART" id="SM01043">
    <property type="entry name" value="BTAD"/>
    <property type="match status" value="1"/>
</dbReference>
<keyword evidence="2" id="KW-0805">Transcription regulation</keyword>
<dbReference type="PRINTS" id="PR00364">
    <property type="entry name" value="DISEASERSIST"/>
</dbReference>
<dbReference type="GO" id="GO:0000160">
    <property type="term" value="P:phosphorelay signal transduction system"/>
    <property type="evidence" value="ECO:0007669"/>
    <property type="project" value="InterPro"/>
</dbReference>
<protein>
    <submittedName>
        <fullName evidence="8">Tetratricopeptide repeat protein</fullName>
    </submittedName>
</protein>
<evidence type="ECO:0000313" key="9">
    <source>
        <dbReference type="Proteomes" id="UP000294744"/>
    </source>
</evidence>
<dbReference type="SUPFAM" id="SSF52540">
    <property type="entry name" value="P-loop containing nucleoside triphosphate hydrolases"/>
    <property type="match status" value="1"/>
</dbReference>
<feature type="domain" description="OmpR/PhoB-type" evidence="7">
    <location>
        <begin position="110"/>
        <end position="208"/>
    </location>
</feature>
<organism evidence="8 9">
    <name type="scientific">Saccharopolyspora aridisoli</name>
    <dbReference type="NCBI Taxonomy" id="2530385"/>
    <lineage>
        <taxon>Bacteria</taxon>
        <taxon>Bacillati</taxon>
        <taxon>Actinomycetota</taxon>
        <taxon>Actinomycetes</taxon>
        <taxon>Pseudonocardiales</taxon>
        <taxon>Pseudonocardiaceae</taxon>
        <taxon>Saccharopolyspora</taxon>
    </lineage>
</organism>
<dbReference type="InterPro" id="IPR019734">
    <property type="entry name" value="TPR_rpt"/>
</dbReference>
<dbReference type="InterPro" id="IPR003593">
    <property type="entry name" value="AAA+_ATPase"/>
</dbReference>
<keyword evidence="3 5" id="KW-0238">DNA-binding</keyword>
<dbReference type="SMART" id="SM00028">
    <property type="entry name" value="TPR"/>
    <property type="match status" value="8"/>
</dbReference>
<dbReference type="SMART" id="SM00862">
    <property type="entry name" value="Trans_reg_C"/>
    <property type="match status" value="1"/>
</dbReference>
<evidence type="ECO:0000256" key="5">
    <source>
        <dbReference type="PROSITE-ProRule" id="PRU01091"/>
    </source>
</evidence>
<name>A0A4R4UF57_9PSEU</name>
<sequence>MAPPCFASRPEADHTPTREVGSPLTFPRPRPSRRRERFGLSDKSLHSLRTCCRPAVRAIRNVNLYRTGTRYHSFECFLLSWPTMCGQCARRGFLAAFRRQRRRAECGKIDRLWISGGSEMRFEVLGPVRMFDGDRAAPLTGALRRSLLAVLLAHANEPVPVTVLLEALWGESDEHGASRLQVHVHRLRRELDDPDRLTYGPAGYCLRVERGELDAAVFAALLDEAAGEPDPTRAAGLLRRALGLWRGRPYQEVDLPDVNSVVERLTEQRSLAVEECYAAELRAGRHEALARELLDAVHRDPLRERLHGLLMLALYRSGRQAEALSAYQHACEVLNDELGLDPGPELRALHGQIRAGEAVEVMGRTQVPAQLPHSASDFVGRELPLSELDAMLDAKSRTIPIAVIVGTAGAGKTSLALRWAHRVKTRFSDGQLYTDLRGFGTGTPAEPGDVLAGWLRALGVDGKDVPLDPAERGSRLRSLLDGKRVLLVLDNAASAEQVRPLLPGNSDCAVVVTSRHQLDGLLVGHGAHLVELDRMSADEARLLLKELLGDLVTDEGSVDELIECCARLPLALRIAAERVRRHRNRGISQTIAEFGCAQARLDLLDSGDPQASVRTIFAASYRNLSVAEAKLFRLLGLHLGEEVDAYSLAALAGEDDVRVIRRGLVELVRAHLVEEVAGKRVRLHDLLGTYAAELSSTTENATERREALRRLYDYYSQVATTASGFLAPGSLPAPEPVFPAPPIRDHEDAARWLDDKRDTMVRIAEIVDGEFEHYAVDFAIVLDAALDFGWHVDAALRLHGKALQIAVRRGDRVGEGVALRGLGVAHCRRNDFAAARDLLERALRTAVGPAGTAAVLQSLGELCVFTGHTELALNHLRRSTRLYQQAGLRLLGLRPMICLGRLHRRWGRHEESLECLREASRVAAAHEYRPAEADASYALAGLYRDLHRFAEAAEHAERALVLARRSKFRFLEGMTLHRLGTIRRCLGDHPQALEGHRAALVFARQMRSANLEAIALIALAETHAAMGDEAEARRCHLHALGVANSGCSNYVRARAHTGLGDLHDAAGRRESATRHWETAVRVYEELDAPEAGELRRRLNADINPSVPC</sequence>
<keyword evidence="9" id="KW-1185">Reference proteome</keyword>
<evidence type="ECO:0000256" key="6">
    <source>
        <dbReference type="SAM" id="MobiDB-lite"/>
    </source>
</evidence>
<dbReference type="InterPro" id="IPR027417">
    <property type="entry name" value="P-loop_NTPase"/>
</dbReference>
<dbReference type="EMBL" id="SMKV01000026">
    <property type="protein sequence ID" value="TDC90261.1"/>
    <property type="molecule type" value="Genomic_DNA"/>
</dbReference>
<evidence type="ECO:0000256" key="2">
    <source>
        <dbReference type="ARBA" id="ARBA00023015"/>
    </source>
</evidence>
<dbReference type="InterPro" id="IPR036388">
    <property type="entry name" value="WH-like_DNA-bd_sf"/>
</dbReference>
<keyword evidence="4" id="KW-0804">Transcription</keyword>
<dbReference type="InterPro" id="IPR016032">
    <property type="entry name" value="Sig_transdc_resp-reg_C-effctor"/>
</dbReference>
<dbReference type="CDD" id="cd15831">
    <property type="entry name" value="BTAD"/>
    <property type="match status" value="1"/>
</dbReference>
<dbReference type="GO" id="GO:0043531">
    <property type="term" value="F:ADP binding"/>
    <property type="evidence" value="ECO:0007669"/>
    <property type="project" value="InterPro"/>
</dbReference>
<dbReference type="Pfam" id="PF13424">
    <property type="entry name" value="TPR_12"/>
    <property type="match status" value="2"/>
</dbReference>
<dbReference type="Gene3D" id="3.40.50.300">
    <property type="entry name" value="P-loop containing nucleotide triphosphate hydrolases"/>
    <property type="match status" value="1"/>
</dbReference>
<dbReference type="SMART" id="SM00382">
    <property type="entry name" value="AAA"/>
    <property type="match status" value="1"/>
</dbReference>
<dbReference type="SUPFAM" id="SSF48452">
    <property type="entry name" value="TPR-like"/>
    <property type="match status" value="3"/>
</dbReference>
<dbReference type="AlphaFoldDB" id="A0A4R4UF57"/>
<dbReference type="Pfam" id="PF03704">
    <property type="entry name" value="BTAD"/>
    <property type="match status" value="1"/>
</dbReference>
<feature type="region of interest" description="Disordered" evidence="6">
    <location>
        <begin position="1"/>
        <end position="38"/>
    </location>
</feature>
<evidence type="ECO:0000256" key="3">
    <source>
        <dbReference type="ARBA" id="ARBA00023125"/>
    </source>
</evidence>
<dbReference type="PANTHER" id="PTHR35807:SF1">
    <property type="entry name" value="TRANSCRIPTIONAL REGULATOR REDD"/>
    <property type="match status" value="1"/>
</dbReference>